<keyword evidence="2" id="KW-0808">Transferase</keyword>
<dbReference type="PANTHER" id="PTHR43617">
    <property type="entry name" value="L-AMINO ACID N-ACETYLTRANSFERASE"/>
    <property type="match status" value="1"/>
</dbReference>
<dbReference type="EMBL" id="CP047226">
    <property type="protein sequence ID" value="QHG09898.1"/>
    <property type="molecule type" value="Genomic_DNA"/>
</dbReference>
<dbReference type="PROSITE" id="PS51186">
    <property type="entry name" value="GNAT"/>
    <property type="match status" value="1"/>
</dbReference>
<evidence type="ECO:0000313" key="2">
    <source>
        <dbReference type="EMBL" id="QHG09898.1"/>
    </source>
</evidence>
<dbReference type="InterPro" id="IPR050276">
    <property type="entry name" value="MshD_Acetyltransferase"/>
</dbReference>
<reference evidence="2" key="1">
    <citation type="journal article" date="2020" name="Microbiol. Resour. Announc.">
        <title>Complete Genome Sequence of Moraxella osloensis Strain YV1, Isolated from an Australian Wastewater Treatment Plant.</title>
        <authorList>
            <person name="Batinovic S."/>
            <person name="Rice D.T.F."/>
            <person name="Seviour R.J."/>
            <person name="Petrovski S."/>
        </authorList>
    </citation>
    <scope>NUCLEOTIDE SEQUENCE</scope>
    <source>
        <strain evidence="2">YV1</strain>
    </source>
</reference>
<dbReference type="InterPro" id="IPR016181">
    <property type="entry name" value="Acyl_CoA_acyltransferase"/>
</dbReference>
<proteinExistence type="predicted"/>
<gene>
    <name evidence="2" type="ORF">GSF12_08435</name>
</gene>
<dbReference type="SUPFAM" id="SSF55729">
    <property type="entry name" value="Acyl-CoA N-acyltransferases (Nat)"/>
    <property type="match status" value="1"/>
</dbReference>
<dbReference type="AlphaFoldDB" id="A0A6P1KD74"/>
<dbReference type="InterPro" id="IPR000182">
    <property type="entry name" value="GNAT_dom"/>
</dbReference>
<dbReference type="CDD" id="cd04301">
    <property type="entry name" value="NAT_SF"/>
    <property type="match status" value="1"/>
</dbReference>
<feature type="domain" description="N-acetyltransferase" evidence="1">
    <location>
        <begin position="13"/>
        <end position="197"/>
    </location>
</feature>
<evidence type="ECO:0000259" key="1">
    <source>
        <dbReference type="PROSITE" id="PS51186"/>
    </source>
</evidence>
<dbReference type="GO" id="GO:0016747">
    <property type="term" value="F:acyltransferase activity, transferring groups other than amino-acyl groups"/>
    <property type="evidence" value="ECO:0007669"/>
    <property type="project" value="InterPro"/>
</dbReference>
<dbReference type="PANTHER" id="PTHR43617:SF9">
    <property type="entry name" value="GNAT FAMILY ACETYLTRANSFERASE"/>
    <property type="match status" value="1"/>
</dbReference>
<accession>A0A6P1KD74</accession>
<sequence>MKNPDSDIDKNAVQLRVATQQDGENLVTLLNRCYRSDEGWTNEAALIGGIRTTTEEMTALIDNPNAYLFVFENPHDSDDLLGCISVDFSPINHQPAAYIGTFAVHPAVQGKGIGDTMLSAVETFAIRHADAKNLTHLPLTHLPLTYLSMSILSHRPELLSYYQRRGYLLTGESMAFPRDGNNGDPKRDDVFLEFLQKPIQANKASVTARQYN</sequence>
<dbReference type="Gene3D" id="3.40.630.30">
    <property type="match status" value="1"/>
</dbReference>
<dbReference type="Pfam" id="PF00583">
    <property type="entry name" value="Acetyltransf_1"/>
    <property type="match status" value="1"/>
</dbReference>
<protein>
    <submittedName>
        <fullName evidence="2">GNAT family N-acetyltransferase</fullName>
    </submittedName>
</protein>
<name>A0A6P1KD74_FAUOS</name>
<organism evidence="2">
    <name type="scientific">Faucicola osloensis</name>
    <name type="common">Moraxella osloensis</name>
    <dbReference type="NCBI Taxonomy" id="34062"/>
    <lineage>
        <taxon>Bacteria</taxon>
        <taxon>Pseudomonadati</taxon>
        <taxon>Pseudomonadota</taxon>
        <taxon>Gammaproteobacteria</taxon>
        <taxon>Moraxellales</taxon>
        <taxon>Moraxellaceae</taxon>
        <taxon>Faucicola</taxon>
    </lineage>
</organism>